<dbReference type="RefSeq" id="WP_069110966.1">
    <property type="nucleotide sequence ID" value="NZ_FNUC01000003.1"/>
</dbReference>
<dbReference type="InterPro" id="IPR040442">
    <property type="entry name" value="Pyrv_kinase-like_dom_sf"/>
</dbReference>
<sequence length="271" mass="28241">MPDPNRSRSLADRLRDRDPVLGLIVKMPNPALVEQARYLGFDLVVIDTEHGAGDDLLLEHHLRAAGSAGIDALVRVGSNSPLDILRALDAGAAGVIVPHVADAAGAGEAVASAHYPPRGRRGLAVSTRGGRYGDEPIDEYLARVAAQTVVVVQVEDEAGVRNAAEMVATPGVNGVWVGPGDLSASLGFPGQGDHPRVRAAVEQVVGEVVRSERTAAAVLVKSAHEIKEWHALGASVFLITSIDLFGRAARELVAAAGALDGARHDVKEAAQ</sequence>
<protein>
    <submittedName>
        <fullName evidence="5">4-hydroxy-2-oxoheptanedioate aldolase</fullName>
    </submittedName>
</protein>
<dbReference type="EMBL" id="FNUC01000003">
    <property type="protein sequence ID" value="SEE54170.1"/>
    <property type="molecule type" value="Genomic_DNA"/>
</dbReference>
<keyword evidence="6" id="KW-1185">Reference proteome</keyword>
<dbReference type="Gene3D" id="3.20.20.60">
    <property type="entry name" value="Phosphoenolpyruvate-binding domains"/>
    <property type="match status" value="1"/>
</dbReference>
<dbReference type="InterPro" id="IPR015813">
    <property type="entry name" value="Pyrv/PenolPyrv_kinase-like_dom"/>
</dbReference>
<keyword evidence="3" id="KW-0456">Lyase</keyword>
<dbReference type="GO" id="GO:0016832">
    <property type="term" value="F:aldehyde-lyase activity"/>
    <property type="evidence" value="ECO:0007669"/>
    <property type="project" value="TreeGrafter"/>
</dbReference>
<organism evidence="5 6">
    <name type="scientific">Jiangella alba</name>
    <dbReference type="NCBI Taxonomy" id="561176"/>
    <lineage>
        <taxon>Bacteria</taxon>
        <taxon>Bacillati</taxon>
        <taxon>Actinomycetota</taxon>
        <taxon>Actinomycetes</taxon>
        <taxon>Jiangellales</taxon>
        <taxon>Jiangellaceae</taxon>
        <taxon>Jiangella</taxon>
    </lineage>
</organism>
<comment type="similarity">
    <text evidence="1">Belongs to the HpcH/HpaI aldolase family.</text>
</comment>
<dbReference type="Pfam" id="PF03328">
    <property type="entry name" value="HpcH_HpaI"/>
    <property type="match status" value="1"/>
</dbReference>
<dbReference type="PANTHER" id="PTHR30502:SF0">
    <property type="entry name" value="PHOSPHOENOLPYRUVATE CARBOXYLASE FAMILY PROTEIN"/>
    <property type="match status" value="1"/>
</dbReference>
<proteinExistence type="inferred from homology"/>
<feature type="domain" description="HpcH/HpaI aldolase/citrate lyase" evidence="4">
    <location>
        <begin position="23"/>
        <end position="207"/>
    </location>
</feature>
<evidence type="ECO:0000256" key="2">
    <source>
        <dbReference type="ARBA" id="ARBA00022723"/>
    </source>
</evidence>
<dbReference type="PANTHER" id="PTHR30502">
    <property type="entry name" value="2-KETO-3-DEOXY-L-RHAMNONATE ALDOLASE"/>
    <property type="match status" value="1"/>
</dbReference>
<evidence type="ECO:0000256" key="3">
    <source>
        <dbReference type="ARBA" id="ARBA00023239"/>
    </source>
</evidence>
<dbReference type="AlphaFoldDB" id="A0A1H5JNY5"/>
<accession>A0A1H5JNY5</accession>
<evidence type="ECO:0000256" key="1">
    <source>
        <dbReference type="ARBA" id="ARBA00005568"/>
    </source>
</evidence>
<reference evidence="6" key="1">
    <citation type="submission" date="2016-10" db="EMBL/GenBank/DDBJ databases">
        <authorList>
            <person name="Varghese N."/>
            <person name="Submissions S."/>
        </authorList>
    </citation>
    <scope>NUCLEOTIDE SEQUENCE [LARGE SCALE GENOMIC DNA]</scope>
    <source>
        <strain evidence="6">DSM 45237</strain>
    </source>
</reference>
<dbReference type="SUPFAM" id="SSF51621">
    <property type="entry name" value="Phosphoenolpyruvate/pyruvate domain"/>
    <property type="match status" value="1"/>
</dbReference>
<dbReference type="GO" id="GO:0046872">
    <property type="term" value="F:metal ion binding"/>
    <property type="evidence" value="ECO:0007669"/>
    <property type="project" value="UniProtKB-KW"/>
</dbReference>
<dbReference type="InterPro" id="IPR050251">
    <property type="entry name" value="HpcH-HpaI_aldolase"/>
</dbReference>
<evidence type="ECO:0000313" key="6">
    <source>
        <dbReference type="Proteomes" id="UP000181980"/>
    </source>
</evidence>
<gene>
    <name evidence="5" type="ORF">SAMN04488561_1670</name>
</gene>
<keyword evidence="2" id="KW-0479">Metal-binding</keyword>
<name>A0A1H5JNY5_9ACTN</name>
<dbReference type="InterPro" id="IPR005000">
    <property type="entry name" value="Aldolase/citrate-lyase_domain"/>
</dbReference>
<dbReference type="GO" id="GO:0005737">
    <property type="term" value="C:cytoplasm"/>
    <property type="evidence" value="ECO:0007669"/>
    <property type="project" value="TreeGrafter"/>
</dbReference>
<dbReference type="OrthoDB" id="86160at2"/>
<dbReference type="STRING" id="561176.SAMN04488561_1670"/>
<evidence type="ECO:0000259" key="4">
    <source>
        <dbReference type="Pfam" id="PF03328"/>
    </source>
</evidence>
<evidence type="ECO:0000313" key="5">
    <source>
        <dbReference type="EMBL" id="SEE54170.1"/>
    </source>
</evidence>
<dbReference type="Proteomes" id="UP000181980">
    <property type="component" value="Unassembled WGS sequence"/>
</dbReference>